<comment type="caution">
    <text evidence="2">The sequence shown here is derived from an EMBL/GenBank/DDBJ whole genome shotgun (WGS) entry which is preliminary data.</text>
</comment>
<feature type="transmembrane region" description="Helical" evidence="1">
    <location>
        <begin position="7"/>
        <end position="31"/>
    </location>
</feature>
<gene>
    <name evidence="2" type="ORF">NM04_20240</name>
</gene>
<organism evidence="2 3">
    <name type="scientific">Massilia aurea</name>
    <dbReference type="NCBI Taxonomy" id="373040"/>
    <lineage>
        <taxon>Bacteria</taxon>
        <taxon>Pseudomonadati</taxon>
        <taxon>Pseudomonadota</taxon>
        <taxon>Betaproteobacteria</taxon>
        <taxon>Burkholderiales</taxon>
        <taxon>Oxalobacteraceae</taxon>
        <taxon>Telluria group</taxon>
        <taxon>Massilia</taxon>
    </lineage>
</organism>
<evidence type="ECO:0008006" key="4">
    <source>
        <dbReference type="Google" id="ProtNLM"/>
    </source>
</evidence>
<reference evidence="2" key="1">
    <citation type="submission" date="2014-10" db="EMBL/GenBank/DDBJ databases">
        <title>Massilia sp. genome.</title>
        <authorList>
            <person name="Xu B."/>
            <person name="Dai L."/>
            <person name="Huang Z."/>
        </authorList>
    </citation>
    <scope>NUCLEOTIDE SEQUENCE [LARGE SCALE GENOMIC DNA]</scope>
    <source>
        <strain evidence="2">CFS-1</strain>
    </source>
</reference>
<accession>A0A422QGC4</accession>
<dbReference type="Pfam" id="PF10067">
    <property type="entry name" value="DUF2306"/>
    <property type="match status" value="1"/>
</dbReference>
<keyword evidence="3" id="KW-1185">Reference proteome</keyword>
<dbReference type="AlphaFoldDB" id="A0A422QGC4"/>
<feature type="transmembrane region" description="Helical" evidence="1">
    <location>
        <begin position="231"/>
        <end position="251"/>
    </location>
</feature>
<feature type="transmembrane region" description="Helical" evidence="1">
    <location>
        <begin position="93"/>
        <end position="111"/>
    </location>
</feature>
<dbReference type="EMBL" id="JSAB01000260">
    <property type="protein sequence ID" value="RNF29003.1"/>
    <property type="molecule type" value="Genomic_DNA"/>
</dbReference>
<dbReference type="RefSeq" id="WP_123071237.1">
    <property type="nucleotide sequence ID" value="NZ_JSAB01000260.1"/>
</dbReference>
<name>A0A422QGC4_9BURK</name>
<evidence type="ECO:0000313" key="2">
    <source>
        <dbReference type="EMBL" id="RNF29003.1"/>
    </source>
</evidence>
<sequence>MPLRSLLAIVWISTGIFSIYIATFYGGAILAGTLEKDWNEVLPRLYEPGSIAAATMIGMHFIAGSSVLLLGPLQFIPALRTRHPRLHRWTGRVYLVSALLAGIGGLAYLALKGAVGGIVMEIGFGLYGVLTVLAALQAWRHAAARRLDLHRAWAIRLFALGIGSWLYRMYYGIWLKGLGGAGHTGTFDGPFDMTMSFFFYVPNLLVAEYFIRRQATPTFSMPRRVLGQAGIVALVLVLLAATWLFAHAYWLPHIGRRLAPLFA</sequence>
<feature type="transmembrane region" description="Helical" evidence="1">
    <location>
        <begin position="117"/>
        <end position="139"/>
    </location>
</feature>
<evidence type="ECO:0000313" key="3">
    <source>
        <dbReference type="Proteomes" id="UP000283254"/>
    </source>
</evidence>
<dbReference type="Proteomes" id="UP000283254">
    <property type="component" value="Unassembled WGS sequence"/>
</dbReference>
<feature type="transmembrane region" description="Helical" evidence="1">
    <location>
        <begin position="51"/>
        <end position="73"/>
    </location>
</feature>
<feature type="transmembrane region" description="Helical" evidence="1">
    <location>
        <begin position="151"/>
        <end position="173"/>
    </location>
</feature>
<feature type="transmembrane region" description="Helical" evidence="1">
    <location>
        <begin position="193"/>
        <end position="211"/>
    </location>
</feature>
<protein>
    <recommendedName>
        <fullName evidence="4">DUF2306 domain-containing protein</fullName>
    </recommendedName>
</protein>
<dbReference type="InterPro" id="IPR018750">
    <property type="entry name" value="DUF2306_membrane"/>
</dbReference>
<keyword evidence="1" id="KW-0472">Membrane</keyword>
<keyword evidence="1" id="KW-0812">Transmembrane</keyword>
<dbReference type="OrthoDB" id="8759010at2"/>
<evidence type="ECO:0000256" key="1">
    <source>
        <dbReference type="SAM" id="Phobius"/>
    </source>
</evidence>
<proteinExistence type="predicted"/>
<keyword evidence="1" id="KW-1133">Transmembrane helix</keyword>